<evidence type="ECO:0000259" key="1">
    <source>
        <dbReference type="Pfam" id="PF00535"/>
    </source>
</evidence>
<protein>
    <submittedName>
        <fullName evidence="2">Glycosyltransferase</fullName>
    </submittedName>
</protein>
<dbReference type="PANTHER" id="PTHR43685:SF2">
    <property type="entry name" value="GLYCOSYLTRANSFERASE 2-LIKE DOMAIN-CONTAINING PROTEIN"/>
    <property type="match status" value="1"/>
</dbReference>
<dbReference type="SUPFAM" id="SSF53448">
    <property type="entry name" value="Nucleotide-diphospho-sugar transferases"/>
    <property type="match status" value="1"/>
</dbReference>
<accession>A0AAT9GJG7</accession>
<dbReference type="InterPro" id="IPR050834">
    <property type="entry name" value="Glycosyltransf_2"/>
</dbReference>
<organism evidence="2">
    <name type="scientific">Sediminibacterium sp. KACHI17</name>
    <dbReference type="NCBI Taxonomy" id="1751071"/>
    <lineage>
        <taxon>Bacteria</taxon>
        <taxon>Pseudomonadati</taxon>
        <taxon>Bacteroidota</taxon>
        <taxon>Chitinophagia</taxon>
        <taxon>Chitinophagales</taxon>
        <taxon>Chitinophagaceae</taxon>
        <taxon>Sediminibacterium</taxon>
    </lineage>
</organism>
<gene>
    <name evidence="2" type="ORF">KACHI17_17170</name>
</gene>
<name>A0AAT9GJG7_9BACT</name>
<dbReference type="Pfam" id="PF00535">
    <property type="entry name" value="Glycos_transf_2"/>
    <property type="match status" value="1"/>
</dbReference>
<dbReference type="InterPro" id="IPR029044">
    <property type="entry name" value="Nucleotide-diphossugar_trans"/>
</dbReference>
<dbReference type="PANTHER" id="PTHR43685">
    <property type="entry name" value="GLYCOSYLTRANSFERASE"/>
    <property type="match status" value="1"/>
</dbReference>
<sequence>MDLHNPLVSIVIPCYNHGAYIQEAIDSITVDKIAYPIEIIIVDDGSSDNATHAKLEALQTAGYHVIFQKNGGPASARNTGVANAKGQYILPLDADNKISPDYINKAMPLLLKEDIDIVYARPIFFGDLSQKKRQYKVRKFDDLDIVTGNCADACALYKREVWEKNGGYDTAIPYYGFEDWEFWIHAASNGFKFHFLDEELFYYRIINNSVITGYSNEDRIKLNKQYIIKKHSDFYLEKIIRLSYIKERYEVDMLRFILTPILYPLYLLKIIDSPIVRSRKKFK</sequence>
<dbReference type="EMBL" id="AP029612">
    <property type="protein sequence ID" value="BFG70836.1"/>
    <property type="molecule type" value="Genomic_DNA"/>
</dbReference>
<dbReference type="RefSeq" id="WP_353548473.1">
    <property type="nucleotide sequence ID" value="NZ_AP029612.1"/>
</dbReference>
<feature type="domain" description="Glycosyltransferase 2-like" evidence="1">
    <location>
        <begin position="9"/>
        <end position="164"/>
    </location>
</feature>
<dbReference type="InterPro" id="IPR001173">
    <property type="entry name" value="Glyco_trans_2-like"/>
</dbReference>
<reference evidence="2" key="1">
    <citation type="submission" date="2024-02" db="EMBL/GenBank/DDBJ databases">
        <title>Sediminibacterium planktonica sp. nov. and Sediminibacterium longus sp. nov., isolated from surface lake and river water.</title>
        <authorList>
            <person name="Watanabe K."/>
            <person name="Takemine S."/>
            <person name="Ishii Y."/>
            <person name="Ogata Y."/>
            <person name="Shindo C."/>
            <person name="Suda W."/>
        </authorList>
    </citation>
    <scope>NUCLEOTIDE SEQUENCE</scope>
    <source>
        <strain evidence="2">KACHI17</strain>
    </source>
</reference>
<dbReference type="AlphaFoldDB" id="A0AAT9GJG7"/>
<dbReference type="Gene3D" id="3.90.550.10">
    <property type="entry name" value="Spore Coat Polysaccharide Biosynthesis Protein SpsA, Chain A"/>
    <property type="match status" value="1"/>
</dbReference>
<evidence type="ECO:0000313" key="2">
    <source>
        <dbReference type="EMBL" id="BFG70836.1"/>
    </source>
</evidence>
<proteinExistence type="predicted"/>